<dbReference type="RefSeq" id="WP_187783103.1">
    <property type="nucleotide sequence ID" value="NZ_JACTVA010000004.1"/>
</dbReference>
<evidence type="ECO:0000313" key="5">
    <source>
        <dbReference type="Proteomes" id="UP000626026"/>
    </source>
</evidence>
<keyword evidence="2" id="KW-0560">Oxidoreductase</keyword>
<feature type="domain" description="FAD dependent oxidoreductase" evidence="3">
    <location>
        <begin position="2"/>
        <end position="405"/>
    </location>
</feature>
<dbReference type="SUPFAM" id="SSF51905">
    <property type="entry name" value="FAD/NAD(P)-binding domain"/>
    <property type="match status" value="1"/>
</dbReference>
<dbReference type="InterPro" id="IPR036188">
    <property type="entry name" value="FAD/NAD-bd_sf"/>
</dbReference>
<dbReference type="Pfam" id="PF01266">
    <property type="entry name" value="DAO"/>
    <property type="match status" value="1"/>
</dbReference>
<name>A0ABR7RH84_9PROT</name>
<dbReference type="SUPFAM" id="SSF54373">
    <property type="entry name" value="FAD-linked reductases, C-terminal domain"/>
    <property type="match status" value="1"/>
</dbReference>
<dbReference type="PANTHER" id="PTHR13847">
    <property type="entry name" value="SARCOSINE DEHYDROGENASE-RELATED"/>
    <property type="match status" value="1"/>
</dbReference>
<evidence type="ECO:0000259" key="3">
    <source>
        <dbReference type="Pfam" id="PF01266"/>
    </source>
</evidence>
<dbReference type="EMBL" id="JACTVA010000004">
    <property type="protein sequence ID" value="MBC9205920.1"/>
    <property type="molecule type" value="Genomic_DNA"/>
</dbReference>
<dbReference type="PANTHER" id="PTHR13847:SF280">
    <property type="entry name" value="D-AMINO ACID DEHYDROGENASE"/>
    <property type="match status" value="1"/>
</dbReference>
<comment type="caution">
    <text evidence="4">The sequence shown here is derived from an EMBL/GenBank/DDBJ whole genome shotgun (WGS) entry which is preliminary data.</text>
</comment>
<comment type="similarity">
    <text evidence="1">Belongs to the DadA oxidoreductase family.</text>
</comment>
<dbReference type="Proteomes" id="UP000626026">
    <property type="component" value="Unassembled WGS sequence"/>
</dbReference>
<organism evidence="4 5">
    <name type="scientific">Teichococcus aerophilus</name>
    <dbReference type="NCBI Taxonomy" id="1224513"/>
    <lineage>
        <taxon>Bacteria</taxon>
        <taxon>Pseudomonadati</taxon>
        <taxon>Pseudomonadota</taxon>
        <taxon>Alphaproteobacteria</taxon>
        <taxon>Acetobacterales</taxon>
        <taxon>Roseomonadaceae</taxon>
        <taxon>Roseomonas</taxon>
    </lineage>
</organism>
<evidence type="ECO:0000256" key="2">
    <source>
        <dbReference type="ARBA" id="ARBA00023002"/>
    </source>
</evidence>
<evidence type="ECO:0000256" key="1">
    <source>
        <dbReference type="ARBA" id="ARBA00009410"/>
    </source>
</evidence>
<protein>
    <submittedName>
        <fullName evidence="4">D-amino acid dehydrogenase</fullName>
    </submittedName>
</protein>
<dbReference type="NCBIfam" id="NF001933">
    <property type="entry name" value="PRK00711.1"/>
    <property type="match status" value="1"/>
</dbReference>
<evidence type="ECO:0000313" key="4">
    <source>
        <dbReference type="EMBL" id="MBC9205920.1"/>
    </source>
</evidence>
<accession>A0ABR7RH84</accession>
<dbReference type="Gene3D" id="3.30.9.10">
    <property type="entry name" value="D-Amino Acid Oxidase, subunit A, domain 2"/>
    <property type="match status" value="1"/>
</dbReference>
<sequence>MRIIVLGAGVIGVTSAYWLHQAGHDVQVVERREEAGLETSWGNGAIIHVSSVQPWAAPGVPAKVLKWLGKEDAPMLLRPSAVPRMWRWGLGFLRAARPAQYRAGSLANLKLALESAACMAEIREATGVQYDYAGNAVIKLFPDQGSLDVAAAEHLALAPDGLQTEVLSRDECIAREPALGPVVERFAGGLGFPQDEIGDCNKFSQGLAAWLAGQGVRFHYNTTVEDVIRKGGRVAAVRVSGSSGNADMATDAVVVAMASQSVPLLRSVGVAMPIFPVKGLSVTLPRSVWPEGPRVAVMDDARKFVITPLGDRYRIVGSAEVGDTTTTPSPQRIRAVTQGLAQLFPQLADCENFPGAVSWAGLRPMVPDGQPRIGPTRVPGLWTNTGHGHTGWTMAAGSGRRLAALMARNDFAGAA</sequence>
<dbReference type="Gene3D" id="3.50.50.60">
    <property type="entry name" value="FAD/NAD(P)-binding domain"/>
    <property type="match status" value="2"/>
</dbReference>
<keyword evidence="5" id="KW-1185">Reference proteome</keyword>
<reference evidence="4 5" key="1">
    <citation type="journal article" date="2013" name="Int. J. Syst. Evol. Microbiol.">
        <title>Roseomonas aerophila sp. nov., isolated from air.</title>
        <authorList>
            <person name="Kim S.J."/>
            <person name="Weon H.Y."/>
            <person name="Ahn J.H."/>
            <person name="Hong S.B."/>
            <person name="Seok S.J."/>
            <person name="Whang K.S."/>
            <person name="Kwon S.W."/>
        </authorList>
    </citation>
    <scope>NUCLEOTIDE SEQUENCE [LARGE SCALE GENOMIC DNA]</scope>
    <source>
        <strain evidence="4 5">NBRC 108923</strain>
    </source>
</reference>
<dbReference type="InterPro" id="IPR006076">
    <property type="entry name" value="FAD-dep_OxRdtase"/>
</dbReference>
<gene>
    <name evidence="4" type="ORF">IBL26_03655</name>
</gene>
<proteinExistence type="inferred from homology"/>